<dbReference type="EMBL" id="OCTY01000002">
    <property type="protein sequence ID" value="SOJ53588.1"/>
    <property type="molecule type" value="Genomic_DNA"/>
</dbReference>
<dbReference type="PANTHER" id="PTHR30461:SF2">
    <property type="entry name" value="SERINE RECOMBINASE PINE-RELATED"/>
    <property type="match status" value="1"/>
</dbReference>
<proteinExistence type="predicted"/>
<dbReference type="InterPro" id="IPR006119">
    <property type="entry name" value="Resolv_N"/>
</dbReference>
<reference evidence="5 6" key="1">
    <citation type="submission" date="2017-10" db="EMBL/GenBank/DDBJ databases">
        <authorList>
            <consortium name="Urmite Genomes"/>
        </authorList>
    </citation>
    <scope>NUCLEOTIDE SEQUENCE [LARGE SCALE GENOMIC DNA]</scope>
    <source>
        <strain evidence="5 6">FB-527</strain>
    </source>
</reference>
<evidence type="ECO:0000256" key="1">
    <source>
        <dbReference type="ARBA" id="ARBA00023125"/>
    </source>
</evidence>
<dbReference type="CDD" id="cd00338">
    <property type="entry name" value="Ser_Recombinase"/>
    <property type="match status" value="1"/>
</dbReference>
<gene>
    <name evidence="5" type="ORF">MSIMFB_01088</name>
</gene>
<dbReference type="SUPFAM" id="SSF53041">
    <property type="entry name" value="Resolvase-like"/>
    <property type="match status" value="1"/>
</dbReference>
<dbReference type="InterPro" id="IPR050639">
    <property type="entry name" value="SSR_resolvase"/>
</dbReference>
<accession>A0A7Z7IJA6</accession>
<dbReference type="PROSITE" id="PS51737">
    <property type="entry name" value="RECOMBINASE_DNA_BIND"/>
    <property type="match status" value="1"/>
</dbReference>
<dbReference type="Proteomes" id="UP000554965">
    <property type="component" value="Unassembled WGS sequence"/>
</dbReference>
<dbReference type="InterPro" id="IPR036162">
    <property type="entry name" value="Resolvase-like_N_sf"/>
</dbReference>
<name>A0A7Z7IJA6_9MYCO</name>
<dbReference type="AlphaFoldDB" id="A0A7Z7IJA6"/>
<dbReference type="PANTHER" id="PTHR30461">
    <property type="entry name" value="DNA-INVERTASE FROM LAMBDOID PROPHAGE"/>
    <property type="match status" value="1"/>
</dbReference>
<keyword evidence="1" id="KW-0238">DNA-binding</keyword>
<evidence type="ECO:0000313" key="6">
    <source>
        <dbReference type="Proteomes" id="UP000554965"/>
    </source>
</evidence>
<comment type="caution">
    <text evidence="5">The sequence shown here is derived from an EMBL/GenBank/DDBJ whole genome shotgun (WGS) entry which is preliminary data.</text>
</comment>
<keyword evidence="6" id="KW-1185">Reference proteome</keyword>
<dbReference type="Pfam" id="PF13408">
    <property type="entry name" value="Zn_ribbon_recom"/>
    <property type="match status" value="1"/>
</dbReference>
<dbReference type="Gene3D" id="3.90.1750.20">
    <property type="entry name" value="Putative Large Serine Recombinase, Chain B, Domain 2"/>
    <property type="match status" value="1"/>
</dbReference>
<dbReference type="Pfam" id="PF00239">
    <property type="entry name" value="Resolvase"/>
    <property type="match status" value="1"/>
</dbReference>
<dbReference type="InterPro" id="IPR011109">
    <property type="entry name" value="DNA_bind_recombinase_dom"/>
</dbReference>
<dbReference type="SMART" id="SM00857">
    <property type="entry name" value="Resolvase"/>
    <property type="match status" value="1"/>
</dbReference>
<dbReference type="RefSeq" id="WP_186241803.1">
    <property type="nucleotide sequence ID" value="NZ_OCTY01000002.1"/>
</dbReference>
<feature type="domain" description="Recombinase" evidence="4">
    <location>
        <begin position="167"/>
        <end position="297"/>
    </location>
</feature>
<dbReference type="InterPro" id="IPR038109">
    <property type="entry name" value="DNA_bind_recomb_sf"/>
</dbReference>
<dbReference type="InterPro" id="IPR025827">
    <property type="entry name" value="Zn_ribbon_recom_dom"/>
</dbReference>
<dbReference type="Gene3D" id="3.40.50.1390">
    <property type="entry name" value="Resolvase, N-terminal catalytic domain"/>
    <property type="match status" value="1"/>
</dbReference>
<dbReference type="GO" id="GO:0003677">
    <property type="term" value="F:DNA binding"/>
    <property type="evidence" value="ECO:0007669"/>
    <property type="project" value="UniProtKB-KW"/>
</dbReference>
<evidence type="ECO:0000259" key="3">
    <source>
        <dbReference type="PROSITE" id="PS51736"/>
    </source>
</evidence>
<evidence type="ECO:0000259" key="4">
    <source>
        <dbReference type="PROSITE" id="PS51737"/>
    </source>
</evidence>
<dbReference type="GO" id="GO:0000150">
    <property type="term" value="F:DNA strand exchange activity"/>
    <property type="evidence" value="ECO:0007669"/>
    <property type="project" value="InterPro"/>
</dbReference>
<evidence type="ECO:0008006" key="7">
    <source>
        <dbReference type="Google" id="ProtNLM"/>
    </source>
</evidence>
<dbReference type="PROSITE" id="PS51736">
    <property type="entry name" value="RECOMBINASES_3"/>
    <property type="match status" value="1"/>
</dbReference>
<dbReference type="Pfam" id="PF07508">
    <property type="entry name" value="Recombinase"/>
    <property type="match status" value="1"/>
</dbReference>
<sequence length="532" mass="59716">MRALIVVRLSRVTDATSSPARQLEICQELCRQRGYDVVGVAEDLDVSGAVDPFDRKKRPNLSRWLAGEHLGEDGHPVPFDVVVTYRVDRLTRSIKYLQKLVAWAEDHGKLVVSATESHFDMESPFAAILIALIGTVAEMELEAISERNASAKRRDIRMGKYRGGTPPWGYMAQRDDAGVWRLVQDDEQTKVIREVVQRVLDGDPLQRIAHDLTRRRVPTVKDRIAHLQGKPIKGTPWNATPLKRSLLSEAMLGYAADAKGRPLRSDDGSPIVRAEPILTREVFDRLGVELANRSKRGEPTRRSTSLLLRVIHCGICGLPGYRFNGGSHSQFPRYRCSSMTKADKCGNRTLRLDYADSVVERTLLRLLGDSERLERVWDSGSDHSAELAEVNDILTDLVSLIGTDVYRLGTPQRTQLDARIAGYASRRDELSAQAVKPARWTWRPTGEKFSDWWARQDITGRNVWLRSMGVRLEFDHERVHLILGELLMMAEQLNPSGPIVDLQQTFADMRSSGIQGATIGLGGNIELTRVSD</sequence>
<evidence type="ECO:0000256" key="2">
    <source>
        <dbReference type="ARBA" id="ARBA00023172"/>
    </source>
</evidence>
<evidence type="ECO:0000313" key="5">
    <source>
        <dbReference type="EMBL" id="SOJ53588.1"/>
    </source>
</evidence>
<protein>
    <recommendedName>
        <fullName evidence="7">Integrase</fullName>
    </recommendedName>
</protein>
<keyword evidence="2" id="KW-0233">DNA recombination</keyword>
<feature type="domain" description="Resolvase/invertase-type recombinase catalytic" evidence="3">
    <location>
        <begin position="2"/>
        <end position="159"/>
    </location>
</feature>
<organism evidence="5 6">
    <name type="scientific">Mycobacterium simulans</name>
    <dbReference type="NCBI Taxonomy" id="627089"/>
    <lineage>
        <taxon>Bacteria</taxon>
        <taxon>Bacillati</taxon>
        <taxon>Actinomycetota</taxon>
        <taxon>Actinomycetes</taxon>
        <taxon>Mycobacteriales</taxon>
        <taxon>Mycobacteriaceae</taxon>
        <taxon>Mycobacterium</taxon>
    </lineage>
</organism>